<dbReference type="PANTHER" id="PTHR36116">
    <property type="entry name" value="UPF0060 MEMBRANE PROTEIN YNFA"/>
    <property type="match status" value="1"/>
</dbReference>
<keyword evidence="1 5" id="KW-1003">Cell membrane</keyword>
<comment type="similarity">
    <text evidence="5">Belongs to the UPF0060 family.</text>
</comment>
<organism evidence="6 7">
    <name type="scientific">Lysobacter enzymogenes</name>
    <dbReference type="NCBI Taxonomy" id="69"/>
    <lineage>
        <taxon>Bacteria</taxon>
        <taxon>Pseudomonadati</taxon>
        <taxon>Pseudomonadota</taxon>
        <taxon>Gammaproteobacteria</taxon>
        <taxon>Lysobacterales</taxon>
        <taxon>Lysobacteraceae</taxon>
        <taxon>Lysobacter</taxon>
    </lineage>
</organism>
<dbReference type="KEGG" id="lez:GLE_3942"/>
<dbReference type="PANTHER" id="PTHR36116:SF1">
    <property type="entry name" value="UPF0060 MEMBRANE PROTEIN YNFA"/>
    <property type="match status" value="1"/>
</dbReference>
<dbReference type="EMBL" id="CP013140">
    <property type="protein sequence ID" value="ALN59284.1"/>
    <property type="molecule type" value="Genomic_DNA"/>
</dbReference>
<dbReference type="InterPro" id="IPR037185">
    <property type="entry name" value="EmrE-like"/>
</dbReference>
<reference evidence="6 7" key="1">
    <citation type="submission" date="2015-11" db="EMBL/GenBank/DDBJ databases">
        <title>Genome sequences of Lysobacter enzymogenes strain C3 and Lysobacter antibioticus ATCC 29479.</title>
        <authorList>
            <person name="Kobayashi D.Y."/>
        </authorList>
    </citation>
    <scope>NUCLEOTIDE SEQUENCE [LARGE SCALE GENOMIC DNA]</scope>
    <source>
        <strain evidence="6 7">C3</strain>
    </source>
</reference>
<accession>A0A0S2DLD0</accession>
<proteinExistence type="inferred from homology"/>
<gene>
    <name evidence="6" type="ORF">GLE_3942</name>
</gene>
<keyword evidence="4 5" id="KW-0472">Membrane</keyword>
<comment type="subcellular location">
    <subcellularLocation>
        <location evidence="5">Cell membrane</location>
        <topology evidence="5">Multi-pass membrane protein</topology>
    </subcellularLocation>
</comment>
<feature type="transmembrane region" description="Helical" evidence="5">
    <location>
        <begin position="76"/>
        <end position="94"/>
    </location>
</feature>
<evidence type="ECO:0000256" key="3">
    <source>
        <dbReference type="ARBA" id="ARBA00022989"/>
    </source>
</evidence>
<name>A0A0S2DLD0_LYSEN</name>
<feature type="transmembrane region" description="Helical" evidence="5">
    <location>
        <begin position="47"/>
        <end position="64"/>
    </location>
</feature>
<evidence type="ECO:0000313" key="7">
    <source>
        <dbReference type="Proteomes" id="UP000061569"/>
    </source>
</evidence>
<evidence type="ECO:0000256" key="4">
    <source>
        <dbReference type="ARBA" id="ARBA00023136"/>
    </source>
</evidence>
<dbReference type="Proteomes" id="UP000061569">
    <property type="component" value="Chromosome"/>
</dbReference>
<evidence type="ECO:0000256" key="2">
    <source>
        <dbReference type="ARBA" id="ARBA00022692"/>
    </source>
</evidence>
<feature type="transmembrane region" description="Helical" evidence="5">
    <location>
        <begin position="101"/>
        <end position="119"/>
    </location>
</feature>
<evidence type="ECO:0000256" key="1">
    <source>
        <dbReference type="ARBA" id="ARBA00022475"/>
    </source>
</evidence>
<dbReference type="SUPFAM" id="SSF103481">
    <property type="entry name" value="Multidrug resistance efflux transporter EmrE"/>
    <property type="match status" value="1"/>
</dbReference>
<dbReference type="NCBIfam" id="NF002586">
    <property type="entry name" value="PRK02237.1"/>
    <property type="match status" value="1"/>
</dbReference>
<sequence length="123" mass="13212">MGGPSGPTLSFPVAAMLKTLLLFLLTAVAEIVGCYLPYLWLRKGGSIWLLLPAAASLALFAWLLNLHPTASGRVYAAYGGVYVTVAIFWLWWVDAVKPSRWDLLGAGLCLAGMAVIMFAPRTA</sequence>
<dbReference type="InterPro" id="IPR003844">
    <property type="entry name" value="UPF0060"/>
</dbReference>
<dbReference type="STRING" id="69.GLE_3942"/>
<evidence type="ECO:0000256" key="5">
    <source>
        <dbReference type="HAMAP-Rule" id="MF_00010"/>
    </source>
</evidence>
<dbReference type="AlphaFoldDB" id="A0A0S2DLD0"/>
<dbReference type="Pfam" id="PF02694">
    <property type="entry name" value="UPF0060"/>
    <property type="match status" value="1"/>
</dbReference>
<evidence type="ECO:0000313" key="6">
    <source>
        <dbReference type="EMBL" id="ALN59284.1"/>
    </source>
</evidence>
<dbReference type="HAMAP" id="MF_00010">
    <property type="entry name" value="UPF0060"/>
    <property type="match status" value="1"/>
</dbReference>
<feature type="transmembrane region" description="Helical" evidence="5">
    <location>
        <begin position="20"/>
        <end position="40"/>
    </location>
</feature>
<keyword evidence="2 5" id="KW-0812">Transmembrane</keyword>
<keyword evidence="3 5" id="KW-1133">Transmembrane helix</keyword>
<dbReference type="PATRIC" id="fig|69.6.peg.3879"/>
<protein>
    <submittedName>
        <fullName evidence="6">Membrane protein</fullName>
    </submittedName>
</protein>
<dbReference type="GO" id="GO:0005886">
    <property type="term" value="C:plasma membrane"/>
    <property type="evidence" value="ECO:0007669"/>
    <property type="project" value="UniProtKB-SubCell"/>
</dbReference>